<dbReference type="AlphaFoldDB" id="A0A7X1E3Z7"/>
<reference evidence="1 2" key="1">
    <citation type="submission" date="2020-04" db="EMBL/GenBank/DDBJ databases">
        <title>Pseudomonas crami sp. nov., a novel proteolytic bacterial species isolated from cream.</title>
        <authorList>
            <person name="Hofmann K."/>
            <person name="Woller A."/>
            <person name="Huptas C."/>
            <person name="Wenning M."/>
            <person name="Scherer S."/>
            <person name="Doll E.V."/>
        </authorList>
    </citation>
    <scope>NUCLEOTIDE SEQUENCE [LARGE SCALE GENOMIC DNA]</scope>
    <source>
        <strain evidence="1 2">WS 5106</strain>
    </source>
</reference>
<proteinExistence type="predicted"/>
<comment type="caution">
    <text evidence="1">The sequence shown here is derived from an EMBL/GenBank/DDBJ whole genome shotgun (WGS) entry which is preliminary data.</text>
</comment>
<dbReference type="EMBL" id="JAAXCY010000023">
    <property type="protein sequence ID" value="MBC2410830.1"/>
    <property type="molecule type" value="Genomic_DNA"/>
</dbReference>
<evidence type="ECO:0000313" key="2">
    <source>
        <dbReference type="Proteomes" id="UP000520513"/>
    </source>
</evidence>
<protein>
    <submittedName>
        <fullName evidence="1">Uncharacterized protein</fullName>
    </submittedName>
</protein>
<sequence length="127" mass="14112">MKIRVREVLSIANAIRVHFHSSAGSGTALWMGIPPAIGEEHDVEFDLNEVFSWGKNLIPSSREAPHITIINGVTRITAQIVQNADEEWAALQLGDSIILIELDEPSTQESRFVEVKATKIHLYPTNI</sequence>
<organism evidence="1 2">
    <name type="scientific">Pseudomonas cremoris</name>
    <dbReference type="NCBI Taxonomy" id="2724178"/>
    <lineage>
        <taxon>Bacteria</taxon>
        <taxon>Pseudomonadati</taxon>
        <taxon>Pseudomonadota</taxon>
        <taxon>Gammaproteobacteria</taxon>
        <taxon>Pseudomonadales</taxon>
        <taxon>Pseudomonadaceae</taxon>
        <taxon>Pseudomonas</taxon>
    </lineage>
</organism>
<dbReference type="Proteomes" id="UP000520513">
    <property type="component" value="Unassembled WGS sequence"/>
</dbReference>
<name>A0A7X1E3Z7_9PSED</name>
<gene>
    <name evidence="1" type="ORF">HF257_32910</name>
</gene>
<evidence type="ECO:0000313" key="1">
    <source>
        <dbReference type="EMBL" id="MBC2410830.1"/>
    </source>
</evidence>
<accession>A0A7X1E3Z7</accession>